<name>A0ABQ0QD92_9PROT</name>
<gene>
    <name evidence="1" type="ORF">AA0228_2175</name>
</gene>
<organism evidence="1 2">
    <name type="scientific">Gluconobacter frateurii NRIC 0228</name>
    <dbReference type="NCBI Taxonomy" id="1307946"/>
    <lineage>
        <taxon>Bacteria</taxon>
        <taxon>Pseudomonadati</taxon>
        <taxon>Pseudomonadota</taxon>
        <taxon>Alphaproteobacteria</taxon>
        <taxon>Acetobacterales</taxon>
        <taxon>Acetobacteraceae</taxon>
        <taxon>Gluconobacter</taxon>
    </lineage>
</organism>
<reference evidence="1" key="1">
    <citation type="submission" date="2013-04" db="EMBL/GenBank/DDBJ databases">
        <title>The genome sequencing project of 58 acetic acid bacteria.</title>
        <authorList>
            <person name="Okamoto-Kainuma A."/>
            <person name="Ishikawa M."/>
            <person name="Umino S."/>
            <person name="Koizumi Y."/>
            <person name="Shiwa Y."/>
            <person name="Yoshikawa H."/>
            <person name="Matsutani M."/>
            <person name="Matsushita K."/>
        </authorList>
    </citation>
    <scope>NUCLEOTIDE SEQUENCE</scope>
    <source>
        <strain evidence="1">NRIC 0228</strain>
    </source>
</reference>
<accession>A0ABQ0QD92</accession>
<proteinExistence type="predicted"/>
<sequence>MCLYLEYKYYSKENINNKGISMKFSFKSKHMIMAVLFAVLSCGLSACSEKATQQTVYTAESTLTVLESAASQYVEGDFGTPDTDVVAQIKAYDSQVYTALVNVRSSVEAGDSVATVDKVALTTALAAFQAYLIKENIIKSEDIK</sequence>
<dbReference type="EMBL" id="BAQW01000010">
    <property type="protein sequence ID" value="GBR14101.1"/>
    <property type="molecule type" value="Genomic_DNA"/>
</dbReference>
<protein>
    <submittedName>
        <fullName evidence="1">Uncharacterized protein</fullName>
    </submittedName>
</protein>
<evidence type="ECO:0000313" key="2">
    <source>
        <dbReference type="Proteomes" id="UP001061070"/>
    </source>
</evidence>
<evidence type="ECO:0000313" key="1">
    <source>
        <dbReference type="EMBL" id="GBR14101.1"/>
    </source>
</evidence>
<keyword evidence="2" id="KW-1185">Reference proteome</keyword>
<dbReference type="Proteomes" id="UP001061070">
    <property type="component" value="Unassembled WGS sequence"/>
</dbReference>
<comment type="caution">
    <text evidence="1">The sequence shown here is derived from an EMBL/GenBank/DDBJ whole genome shotgun (WGS) entry which is preliminary data.</text>
</comment>